<comment type="caution">
    <text evidence="1">The sequence shown here is derived from an EMBL/GenBank/DDBJ whole genome shotgun (WGS) entry which is preliminary data.</text>
</comment>
<proteinExistence type="predicted"/>
<organism evidence="1 2">
    <name type="scientific">Trichinella nelsoni</name>
    <dbReference type="NCBI Taxonomy" id="6336"/>
    <lineage>
        <taxon>Eukaryota</taxon>
        <taxon>Metazoa</taxon>
        <taxon>Ecdysozoa</taxon>
        <taxon>Nematoda</taxon>
        <taxon>Enoplea</taxon>
        <taxon>Dorylaimia</taxon>
        <taxon>Trichinellida</taxon>
        <taxon>Trichinellidae</taxon>
        <taxon>Trichinella</taxon>
    </lineage>
</organism>
<sequence length="123" mass="13644">MAFQKESSKIFVTSEKANDVRKNSFGGAVYNSAVATDNNKTANITSICLLGVAVWEKVKFWKQAEMGSAQSMFAKPAHLLRRSVMLGENNGQLLCLFLFNQKLPALFCCDNAFVNPNEDITRC</sequence>
<dbReference type="EMBL" id="JYDL01000038">
    <property type="protein sequence ID" value="KRX21603.1"/>
    <property type="molecule type" value="Genomic_DNA"/>
</dbReference>
<accession>A0A0V0S489</accession>
<dbReference type="Proteomes" id="UP000054630">
    <property type="component" value="Unassembled WGS sequence"/>
</dbReference>
<name>A0A0V0S489_9BILA</name>
<evidence type="ECO:0000313" key="2">
    <source>
        <dbReference type="Proteomes" id="UP000054630"/>
    </source>
</evidence>
<dbReference type="AlphaFoldDB" id="A0A0V0S489"/>
<gene>
    <name evidence="1" type="ORF">T07_1918</name>
</gene>
<evidence type="ECO:0000313" key="1">
    <source>
        <dbReference type="EMBL" id="KRX21603.1"/>
    </source>
</evidence>
<reference evidence="1 2" key="1">
    <citation type="submission" date="2015-01" db="EMBL/GenBank/DDBJ databases">
        <title>Evolution of Trichinella species and genotypes.</title>
        <authorList>
            <person name="Korhonen P.K."/>
            <person name="Edoardo P."/>
            <person name="Giuseppe L.R."/>
            <person name="Gasser R.B."/>
        </authorList>
    </citation>
    <scope>NUCLEOTIDE SEQUENCE [LARGE SCALE GENOMIC DNA]</scope>
    <source>
        <strain evidence="1">ISS37</strain>
    </source>
</reference>
<protein>
    <submittedName>
        <fullName evidence="1">Uncharacterized protein</fullName>
    </submittedName>
</protein>
<keyword evidence="2" id="KW-1185">Reference proteome</keyword>